<name>A0A3S9IER4_9ACTN</name>
<protein>
    <submittedName>
        <fullName evidence="1">Helix-turn-helix domain-containing protein</fullName>
    </submittedName>
</protein>
<gene>
    <name evidence="1" type="ORF">EJC51_46405</name>
</gene>
<dbReference type="Pfam" id="PF13551">
    <property type="entry name" value="HTH_29"/>
    <property type="match status" value="1"/>
</dbReference>
<reference evidence="1 2" key="1">
    <citation type="submission" date="2018-12" db="EMBL/GenBank/DDBJ databases">
        <authorList>
            <person name="Li K."/>
        </authorList>
    </citation>
    <scope>NUCLEOTIDE SEQUENCE [LARGE SCALE GENOMIC DNA]</scope>
    <source>
        <strain evidence="2">CR22</strain>
    </source>
</reference>
<dbReference type="Proteomes" id="UP000280197">
    <property type="component" value="Chromosome"/>
</dbReference>
<keyword evidence="2" id="KW-1185">Reference proteome</keyword>
<dbReference type="KEGG" id="saqu:EJC51_46405"/>
<proteinExistence type="predicted"/>
<evidence type="ECO:0000313" key="1">
    <source>
        <dbReference type="EMBL" id="AZP22825.1"/>
    </source>
</evidence>
<dbReference type="InterPro" id="IPR009057">
    <property type="entry name" value="Homeodomain-like_sf"/>
</dbReference>
<dbReference type="AlphaFoldDB" id="A0A3S9IER4"/>
<sequence length="112" mass="12494">MGDIQLQPVVVSEAERLTLENWAKRLSAAQGLAVRARIALGCANGWNDTMVAARLGVGRDTVRRFCARFLARRLDLLTDEPWPGVPRTITETQAEEVAVRTLEQKPQDGTHW</sequence>
<evidence type="ECO:0000313" key="2">
    <source>
        <dbReference type="Proteomes" id="UP000280197"/>
    </source>
</evidence>
<accession>A0A3S9IER4</accession>
<dbReference type="RefSeq" id="WP_126276624.1">
    <property type="nucleotide sequence ID" value="NZ_CP034463.1"/>
</dbReference>
<organism evidence="1 2">
    <name type="scientific">Streptomyces aquilus</name>
    <dbReference type="NCBI Taxonomy" id="2548456"/>
    <lineage>
        <taxon>Bacteria</taxon>
        <taxon>Bacillati</taxon>
        <taxon>Actinomycetota</taxon>
        <taxon>Actinomycetes</taxon>
        <taxon>Kitasatosporales</taxon>
        <taxon>Streptomycetaceae</taxon>
        <taxon>Streptomyces</taxon>
    </lineage>
</organism>
<dbReference type="EMBL" id="CP034463">
    <property type="protein sequence ID" value="AZP22825.1"/>
    <property type="molecule type" value="Genomic_DNA"/>
</dbReference>
<dbReference type="SUPFAM" id="SSF46689">
    <property type="entry name" value="Homeodomain-like"/>
    <property type="match status" value="1"/>
</dbReference>